<dbReference type="Proteomes" id="UP000183760">
    <property type="component" value="Unassembled WGS sequence"/>
</dbReference>
<protein>
    <submittedName>
        <fullName evidence="1">Carboxypeptidase regulatory-like domain-containing protein</fullName>
    </submittedName>
</protein>
<dbReference type="Gene3D" id="2.60.40.1120">
    <property type="entry name" value="Carboxypeptidase-like, regulatory domain"/>
    <property type="match status" value="3"/>
</dbReference>
<gene>
    <name evidence="1" type="ORF">SAMN05443572_11137</name>
</gene>
<sequence length="534" mass="55564">MGVFAGFSILRRALTPPRPLAPILARLAPLLLVLVAAPSVRAEEVRERASLRLRYGIALRNGQQADVGPGLTYDGFTPNDLAVTGTAWAGAWLGGWASVQREGFDLKEDSVRITGGSLLRASVGPRARAFLGPVRAELGAGYGYAQLPVFGTSDEPVLARGVRHAALVSASVRVPLFTRLAVEARGEVPVSLSVKDAAGTKAEAKGFAAGGALLFPLTTGGSWSGTVLLDFQHVQDTVTLADGSRSEQRMRRVGAALELAWNDAPDAPPAPPPPPPRVPMGTLVLQLLDAETGAPLPAAKVVLVANGVEGAPREADAQGNVEGVELPPGDVVARVSAEGYAPAEGRVTLEDGGRVALAVRARKLPPPTGGLKISVVSAGNGVPLPGVRLMVGGVEARTDLRGEVHVKELPPGPVAVVATSQGYRTAEEAAIIVAGQQTALSVPLASERKGEPATLTGQVRNARGGKPIAATLLIPQAKVKARTDAKGAFTFKVRGGTYRITISARGFFTQSKLVTLKDGEQAIFNVDLFPRQKR</sequence>
<dbReference type="EMBL" id="FOIB01000011">
    <property type="protein sequence ID" value="SEU35898.1"/>
    <property type="molecule type" value="Genomic_DNA"/>
</dbReference>
<name>A0ABY1CT19_MYXFU</name>
<keyword evidence="2" id="KW-1185">Reference proteome</keyword>
<dbReference type="SUPFAM" id="SSF49452">
    <property type="entry name" value="Starch-binding domain-like"/>
    <property type="match status" value="1"/>
</dbReference>
<evidence type="ECO:0000313" key="2">
    <source>
        <dbReference type="Proteomes" id="UP000183760"/>
    </source>
</evidence>
<organism evidence="1 2">
    <name type="scientific">Myxococcus fulvus</name>
    <dbReference type="NCBI Taxonomy" id="33"/>
    <lineage>
        <taxon>Bacteria</taxon>
        <taxon>Pseudomonadati</taxon>
        <taxon>Myxococcota</taxon>
        <taxon>Myxococcia</taxon>
        <taxon>Myxococcales</taxon>
        <taxon>Cystobacterineae</taxon>
        <taxon>Myxococcaceae</taxon>
        <taxon>Myxococcus</taxon>
    </lineage>
</organism>
<dbReference type="SUPFAM" id="SSF49464">
    <property type="entry name" value="Carboxypeptidase regulatory domain-like"/>
    <property type="match status" value="2"/>
</dbReference>
<comment type="caution">
    <text evidence="1">The sequence shown here is derived from an EMBL/GenBank/DDBJ whole genome shotgun (WGS) entry which is preliminary data.</text>
</comment>
<evidence type="ECO:0000313" key="1">
    <source>
        <dbReference type="EMBL" id="SEU35898.1"/>
    </source>
</evidence>
<reference evidence="1 2" key="1">
    <citation type="submission" date="2016-10" db="EMBL/GenBank/DDBJ databases">
        <authorList>
            <person name="Varghese N."/>
            <person name="Submissions S."/>
        </authorList>
    </citation>
    <scope>NUCLEOTIDE SEQUENCE [LARGE SCALE GENOMIC DNA]</scope>
    <source>
        <strain evidence="1 2">DSM 16525</strain>
    </source>
</reference>
<proteinExistence type="predicted"/>
<dbReference type="Pfam" id="PF13620">
    <property type="entry name" value="CarboxypepD_reg"/>
    <property type="match status" value="3"/>
</dbReference>
<dbReference type="InterPro" id="IPR013784">
    <property type="entry name" value="Carb-bd-like_fold"/>
</dbReference>
<dbReference type="InterPro" id="IPR008969">
    <property type="entry name" value="CarboxyPept-like_regulatory"/>
</dbReference>
<accession>A0ABY1CT19</accession>